<dbReference type="SUPFAM" id="SSF48452">
    <property type="entry name" value="TPR-like"/>
    <property type="match status" value="1"/>
</dbReference>
<evidence type="ECO:0000256" key="1">
    <source>
        <dbReference type="SAM" id="Phobius"/>
    </source>
</evidence>
<protein>
    <submittedName>
        <fullName evidence="2">Thioredoxin-like negative regulator of GroEL</fullName>
    </submittedName>
</protein>
<reference evidence="2 3" key="1">
    <citation type="submission" date="2020-08" db="EMBL/GenBank/DDBJ databases">
        <title>Genomic Encyclopedia of Type Strains, Phase IV (KMG-V): Genome sequencing to study the core and pangenomes of soil and plant-associated prokaryotes.</title>
        <authorList>
            <person name="Whitman W."/>
        </authorList>
    </citation>
    <scope>NUCLEOTIDE SEQUENCE [LARGE SCALE GENOMIC DNA]</scope>
    <source>
        <strain evidence="2 3">X5P3</strain>
    </source>
</reference>
<dbReference type="Gene3D" id="2.60.120.260">
    <property type="entry name" value="Galactose-binding domain-like"/>
    <property type="match status" value="1"/>
</dbReference>
<dbReference type="EMBL" id="JACHIO010000028">
    <property type="protein sequence ID" value="MBB5066449.1"/>
    <property type="molecule type" value="Genomic_DNA"/>
</dbReference>
<sequence length="421" mass="46848">MEQAFEQSRLRRISLFIACALVMASYAWFAIRVYRAQQLADHLDQPSIEKAIALAPQNATYHEQLCRSMLFVSQQTERAVGECQKASELNPYSSAIWLDLAQAYYFAGNIPLNQAAAYKALTVDPTTPDTAWSAANFFLVQGDTDEALHQFAIVLREEPSLAPSVLNSCWQSLHDIQRMQSILPPNPEVYLAFIKLLLSTDDSSSAHQIWLALMQTKVPFDYHHGLFYIDSLIQAHAVDQASEAWKQLSSMSAALQAYGQPDNLVMDSSFTREILNSGFDWRYSPAPQIALTLDDTAFHNAAPSLKLVYGLNGGDAGIFQYIAVHPDSRYRLSAWVKSEDIKTANGPALTLLDGYSKTVLGSTEETIGTTPWHRLDTELTTGPETKLLMLAIQRHPGETQIQGKFWVDDIQLEPMQPSGGS</sequence>
<comment type="caution">
    <text evidence="2">The sequence shown here is derived from an EMBL/GenBank/DDBJ whole genome shotgun (WGS) entry which is preliminary data.</text>
</comment>
<keyword evidence="1" id="KW-0472">Membrane</keyword>
<gene>
    <name evidence="2" type="ORF">HDF15_004829</name>
</gene>
<organism evidence="2 3">
    <name type="scientific">Granulicella mallensis</name>
    <dbReference type="NCBI Taxonomy" id="940614"/>
    <lineage>
        <taxon>Bacteria</taxon>
        <taxon>Pseudomonadati</taxon>
        <taxon>Acidobacteriota</taxon>
        <taxon>Terriglobia</taxon>
        <taxon>Terriglobales</taxon>
        <taxon>Acidobacteriaceae</taxon>
        <taxon>Granulicella</taxon>
    </lineage>
</organism>
<accession>A0A7W7ZVH7</accession>
<name>A0A7W7ZVH7_9BACT</name>
<keyword evidence="1" id="KW-1133">Transmembrane helix</keyword>
<proteinExistence type="predicted"/>
<evidence type="ECO:0000313" key="2">
    <source>
        <dbReference type="EMBL" id="MBB5066449.1"/>
    </source>
</evidence>
<dbReference type="InterPro" id="IPR011990">
    <property type="entry name" value="TPR-like_helical_dom_sf"/>
</dbReference>
<dbReference type="AlphaFoldDB" id="A0A7W7ZVH7"/>
<keyword evidence="1" id="KW-0812">Transmembrane</keyword>
<dbReference type="Gene3D" id="1.25.40.10">
    <property type="entry name" value="Tetratricopeptide repeat domain"/>
    <property type="match status" value="1"/>
</dbReference>
<dbReference type="Proteomes" id="UP000584867">
    <property type="component" value="Unassembled WGS sequence"/>
</dbReference>
<dbReference type="RefSeq" id="WP_184260097.1">
    <property type="nucleotide sequence ID" value="NZ_JACHIO010000028.1"/>
</dbReference>
<feature type="transmembrane region" description="Helical" evidence="1">
    <location>
        <begin position="12"/>
        <end position="31"/>
    </location>
</feature>
<evidence type="ECO:0000313" key="3">
    <source>
        <dbReference type="Proteomes" id="UP000584867"/>
    </source>
</evidence>